<evidence type="ECO:0000256" key="1">
    <source>
        <dbReference type="ARBA" id="ARBA00004651"/>
    </source>
</evidence>
<keyword evidence="2" id="KW-0813">Transport</keyword>
<evidence type="ECO:0000256" key="2">
    <source>
        <dbReference type="ARBA" id="ARBA00022448"/>
    </source>
</evidence>
<organism evidence="10 11">
    <name type="scientific">Devosia pacifica</name>
    <dbReference type="NCBI Taxonomy" id="1335967"/>
    <lineage>
        <taxon>Bacteria</taxon>
        <taxon>Pseudomonadati</taxon>
        <taxon>Pseudomonadota</taxon>
        <taxon>Alphaproteobacteria</taxon>
        <taxon>Hyphomicrobiales</taxon>
        <taxon>Devosiaceae</taxon>
        <taxon>Devosia</taxon>
    </lineage>
</organism>
<proteinExistence type="predicted"/>
<keyword evidence="3" id="KW-0050">Antiport</keyword>
<evidence type="ECO:0000256" key="4">
    <source>
        <dbReference type="ARBA" id="ARBA00022692"/>
    </source>
</evidence>
<reference evidence="10" key="2">
    <citation type="submission" date="2020-09" db="EMBL/GenBank/DDBJ databases">
        <authorList>
            <person name="Sun Q."/>
            <person name="Kim S."/>
        </authorList>
    </citation>
    <scope>NUCLEOTIDE SEQUENCE</scope>
    <source>
        <strain evidence="10">KCTC 32437</strain>
    </source>
</reference>
<protein>
    <submittedName>
        <fullName evidence="10">Sodium:proton antiporter</fullName>
    </submittedName>
</protein>
<gene>
    <name evidence="10" type="ORF">GCM10007989_09920</name>
</gene>
<dbReference type="GO" id="GO:0015297">
    <property type="term" value="F:antiporter activity"/>
    <property type="evidence" value="ECO:0007669"/>
    <property type="project" value="UniProtKB-KW"/>
</dbReference>
<comment type="subcellular location">
    <subcellularLocation>
        <location evidence="1">Cell membrane</location>
        <topology evidence="1">Multi-pass membrane protein</topology>
    </subcellularLocation>
</comment>
<feature type="transmembrane region" description="Helical" evidence="8">
    <location>
        <begin position="32"/>
        <end position="51"/>
    </location>
</feature>
<dbReference type="Proteomes" id="UP000646579">
    <property type="component" value="Unassembled WGS sequence"/>
</dbReference>
<dbReference type="EMBL" id="BMZE01000001">
    <property type="protein sequence ID" value="GHA16791.1"/>
    <property type="molecule type" value="Genomic_DNA"/>
</dbReference>
<comment type="caution">
    <text evidence="10">The sequence shown here is derived from an EMBL/GenBank/DDBJ whole genome shotgun (WGS) entry which is preliminary data.</text>
</comment>
<evidence type="ECO:0000256" key="5">
    <source>
        <dbReference type="ARBA" id="ARBA00022989"/>
    </source>
</evidence>
<feature type="transmembrane region" description="Helical" evidence="8">
    <location>
        <begin position="226"/>
        <end position="243"/>
    </location>
</feature>
<keyword evidence="4 8" id="KW-0812">Transmembrane</keyword>
<feature type="transmembrane region" description="Helical" evidence="8">
    <location>
        <begin position="90"/>
        <end position="112"/>
    </location>
</feature>
<feature type="transmembrane region" description="Helical" evidence="8">
    <location>
        <begin position="307"/>
        <end position="328"/>
    </location>
</feature>
<feature type="transmembrane region" description="Helical" evidence="8">
    <location>
        <begin position="281"/>
        <end position="301"/>
    </location>
</feature>
<evidence type="ECO:0000256" key="7">
    <source>
        <dbReference type="ARBA" id="ARBA00023136"/>
    </source>
</evidence>
<dbReference type="Pfam" id="PF00999">
    <property type="entry name" value="Na_H_Exchanger"/>
    <property type="match status" value="1"/>
</dbReference>
<sequence length="446" mass="47320">MNSSDLFVIALGIFAFALLSRRAESGFITAPMVITLFGLVAGASVLGLIRLPIENAAINTIAEITLVLALFTDASRIDVKRLDTSHDVPLRLLGIGLPLCMVLGTGIAYWLFPHLGLAMAAIIGIILAPTDAALGQAVVTNEKVPQRIRQGLNVESGLNDGLAFPVLLIVVSLGMASEAGTGRTATEWGLFIAGQLVLGPIVGVGVGWGGAWLVERCADRQWMNHVFLQISVLSLALLAYAGAELAGGNGFIAAFASGMVVGTRSRHLLEAIEDFGETEGQLLSLIVFLLFGAVLLPDALADLGWQHVLYAVLSLTVIRMVPVAISLFGTRLMPVTVAFLGWFGPRGLASILYLLLILEGDTAEGQIPSDISTTILVTVGLSIMLHGATAAPLARAYARMLKRAETDETTAEHQPVFPFPTRFPHFRAQAKPAPQPHGGRQRDADQ</sequence>
<evidence type="ECO:0000256" key="3">
    <source>
        <dbReference type="ARBA" id="ARBA00022449"/>
    </source>
</evidence>
<keyword evidence="5 8" id="KW-1133">Transmembrane helix</keyword>
<feature type="transmembrane region" description="Helical" evidence="8">
    <location>
        <begin position="158"/>
        <end position="176"/>
    </location>
</feature>
<feature type="transmembrane region" description="Helical" evidence="8">
    <location>
        <begin position="249"/>
        <end position="269"/>
    </location>
</feature>
<feature type="transmembrane region" description="Helical" evidence="8">
    <location>
        <begin position="335"/>
        <end position="355"/>
    </location>
</feature>
<dbReference type="RefSeq" id="WP_189423952.1">
    <property type="nucleotide sequence ID" value="NZ_BMZE01000001.1"/>
</dbReference>
<keyword evidence="7 8" id="KW-0472">Membrane</keyword>
<keyword evidence="11" id="KW-1185">Reference proteome</keyword>
<reference evidence="10" key="1">
    <citation type="journal article" date="2014" name="Int. J. Syst. Evol. Microbiol.">
        <title>Complete genome sequence of Corynebacterium casei LMG S-19264T (=DSM 44701T), isolated from a smear-ripened cheese.</title>
        <authorList>
            <consortium name="US DOE Joint Genome Institute (JGI-PGF)"/>
            <person name="Walter F."/>
            <person name="Albersmeier A."/>
            <person name="Kalinowski J."/>
            <person name="Ruckert C."/>
        </authorList>
    </citation>
    <scope>NUCLEOTIDE SEQUENCE</scope>
    <source>
        <strain evidence="10">KCTC 32437</strain>
    </source>
</reference>
<keyword evidence="6" id="KW-0406">Ion transport</keyword>
<accession>A0A918RYZ8</accession>
<evidence type="ECO:0000313" key="11">
    <source>
        <dbReference type="Proteomes" id="UP000646579"/>
    </source>
</evidence>
<name>A0A918RYZ8_9HYPH</name>
<dbReference type="InterPro" id="IPR006153">
    <property type="entry name" value="Cation/H_exchanger_TM"/>
</dbReference>
<dbReference type="PANTHER" id="PTHR32507:SF8">
    <property type="entry name" value="CNH1P"/>
    <property type="match status" value="1"/>
</dbReference>
<evidence type="ECO:0000313" key="10">
    <source>
        <dbReference type="EMBL" id="GHA16791.1"/>
    </source>
</evidence>
<dbReference type="AlphaFoldDB" id="A0A918RYZ8"/>
<evidence type="ECO:0000256" key="8">
    <source>
        <dbReference type="SAM" id="Phobius"/>
    </source>
</evidence>
<evidence type="ECO:0000256" key="6">
    <source>
        <dbReference type="ARBA" id="ARBA00023065"/>
    </source>
</evidence>
<feature type="domain" description="Cation/H+ exchanger transmembrane" evidence="9">
    <location>
        <begin position="17"/>
        <end position="395"/>
    </location>
</feature>
<feature type="transmembrane region" description="Helical" evidence="8">
    <location>
        <begin position="375"/>
        <end position="394"/>
    </location>
</feature>
<feature type="transmembrane region" description="Helical" evidence="8">
    <location>
        <begin position="118"/>
        <end position="138"/>
    </location>
</feature>
<evidence type="ECO:0000259" key="9">
    <source>
        <dbReference type="Pfam" id="PF00999"/>
    </source>
</evidence>
<feature type="transmembrane region" description="Helical" evidence="8">
    <location>
        <begin position="188"/>
        <end position="214"/>
    </location>
</feature>
<dbReference type="GO" id="GO:1902600">
    <property type="term" value="P:proton transmembrane transport"/>
    <property type="evidence" value="ECO:0007669"/>
    <property type="project" value="InterPro"/>
</dbReference>
<dbReference type="PANTHER" id="PTHR32507">
    <property type="entry name" value="NA(+)/H(+) ANTIPORTER 1"/>
    <property type="match status" value="1"/>
</dbReference>
<dbReference type="GO" id="GO:0005886">
    <property type="term" value="C:plasma membrane"/>
    <property type="evidence" value="ECO:0007669"/>
    <property type="project" value="UniProtKB-SubCell"/>
</dbReference>